<accession>A0A7W6DCY5</accession>
<sequence length="237" mass="26397">MPLRFPVQPQEMWQAAGAAESGSTAPEVTFRSDVVREPARPTEAGPQHSQRSVRCRTNLLPARLQTSVALARPFAMGGTASFSSMRTHERQRPAITLIYSCAGRGREPCRVNHLKPAGPKNRSKRNRMPMAPSSGARPSSMELMRQPPSPSVAWMRGSRETIANFDSGAECSEDCGTSRSPCAFRRASTRRPRRIRHRPARRVRRTPIRLTIRAHQELAAGNPDHVWIWRPDGDASC</sequence>
<reference evidence="2 3" key="1">
    <citation type="submission" date="2020-08" db="EMBL/GenBank/DDBJ databases">
        <title>Genomic Encyclopedia of Type Strains, Phase IV (KMG-IV): sequencing the most valuable type-strain genomes for metagenomic binning, comparative biology and taxonomic classification.</title>
        <authorList>
            <person name="Goeker M."/>
        </authorList>
    </citation>
    <scope>NUCLEOTIDE SEQUENCE [LARGE SCALE GENOMIC DNA]</scope>
    <source>
        <strain evidence="2 3">DSM 100211</strain>
    </source>
</reference>
<feature type="region of interest" description="Disordered" evidence="1">
    <location>
        <begin position="110"/>
        <end position="152"/>
    </location>
</feature>
<evidence type="ECO:0000256" key="1">
    <source>
        <dbReference type="SAM" id="MobiDB-lite"/>
    </source>
</evidence>
<name>A0A7W6DCY5_9HYPH</name>
<organism evidence="2 3">
    <name type="scientific">Mycoplana azooxidifex</name>
    <dbReference type="NCBI Taxonomy" id="1636188"/>
    <lineage>
        <taxon>Bacteria</taxon>
        <taxon>Pseudomonadati</taxon>
        <taxon>Pseudomonadota</taxon>
        <taxon>Alphaproteobacteria</taxon>
        <taxon>Hyphomicrobiales</taxon>
        <taxon>Rhizobiaceae</taxon>
        <taxon>Mycoplana</taxon>
    </lineage>
</organism>
<dbReference type="AlphaFoldDB" id="A0A7W6DCY5"/>
<evidence type="ECO:0000313" key="2">
    <source>
        <dbReference type="EMBL" id="MBB3980304.1"/>
    </source>
</evidence>
<gene>
    <name evidence="2" type="ORF">GGQ64_005557</name>
</gene>
<protein>
    <submittedName>
        <fullName evidence="2">Uncharacterized protein</fullName>
    </submittedName>
</protein>
<evidence type="ECO:0000313" key="3">
    <source>
        <dbReference type="Proteomes" id="UP000574761"/>
    </source>
</evidence>
<dbReference type="EMBL" id="JACIEE010000020">
    <property type="protein sequence ID" value="MBB3980304.1"/>
    <property type="molecule type" value="Genomic_DNA"/>
</dbReference>
<keyword evidence="3" id="KW-1185">Reference proteome</keyword>
<comment type="caution">
    <text evidence="2">The sequence shown here is derived from an EMBL/GenBank/DDBJ whole genome shotgun (WGS) entry which is preliminary data.</text>
</comment>
<dbReference type="Proteomes" id="UP000574761">
    <property type="component" value="Unassembled WGS sequence"/>
</dbReference>
<proteinExistence type="predicted"/>